<dbReference type="GO" id="GO:0051701">
    <property type="term" value="P:biological process involved in interaction with host"/>
    <property type="evidence" value="ECO:0007669"/>
    <property type="project" value="UniProtKB-ARBA"/>
</dbReference>
<evidence type="ECO:0000256" key="1">
    <source>
        <dbReference type="ARBA" id="ARBA00004328"/>
    </source>
</evidence>
<dbReference type="GO" id="GO:0019058">
    <property type="term" value="P:viral life cycle"/>
    <property type="evidence" value="ECO:0007669"/>
    <property type="project" value="UniProtKB-ARBA"/>
</dbReference>
<evidence type="ECO:0000313" key="4">
    <source>
        <dbReference type="EMBL" id="CAB4160598.1"/>
    </source>
</evidence>
<dbReference type="Gene3D" id="2.160.20.10">
    <property type="entry name" value="Single-stranded right-handed beta-helix, Pectin lyase-like"/>
    <property type="match status" value="1"/>
</dbReference>
<sequence length="649" mass="68775">MAVNLSPVYGVAGQVFDNNGNPLAGGKIFTYLAGTTTNTATYTSSNGTIAHSNPIILDGAGRVPSGEIWLTDGITYKFVVQDAANNLIGTYDNLTGINSNFVAFTNSQEIQTATAGQTVFNLTTMQYAPGTNSLSVFVDGVNQYGPGAQYAYAETDQDTVTFVSGLHVGASVKFTTSQLNSSGAADAAQVTYNPPFTGSVSTNVEAKLAQTVSLLDFGADPTGATDSTTKIQAALNSGAKTIFAPSGTYQFTTLTIPENVSLVGEGSTNTIFQTSTSAEAITFSGTYNTQLRGFTLDQTGSVQGKGLYLIDQYFVTMIDVTVNGFQYGLYALQAIYHYIRECKFEGGQYGIYYGGFGTVWNVDWFNNVLTFENCRFNQNTIIGSYVKGCEVVFIDCDWSVMNTTGAIGCKIEGVSASYNAHGIQIIQPYAESTDIVFSFNYAFVEINGGFVQGGVSAGAAAATSIIDATNNSTVFWKGRPRDSDYWDFGYRVTNTSTLTFDTGFTQSVRASNTVDGTSSVLYAVTEATPGTTAAAVASYNTFGLKRNYTDGVANVPAATPTNTGVLTDRVGTHVYMVSAVGFDGAATQEIGGQAFVTIYNDGTTKRASINSVAVTRFTWSSIATDGTITFQHSATNPTTITFNATRLNA</sequence>
<feature type="domain" description="Rhamnogalacturonase A/B/Epimerase-like pectate lyase" evidence="3">
    <location>
        <begin position="213"/>
        <end position="396"/>
    </location>
</feature>
<reference evidence="4" key="1">
    <citation type="submission" date="2020-04" db="EMBL/GenBank/DDBJ databases">
        <authorList>
            <person name="Chiriac C."/>
            <person name="Salcher M."/>
            <person name="Ghai R."/>
            <person name="Kavagutti S V."/>
        </authorList>
    </citation>
    <scope>NUCLEOTIDE SEQUENCE</scope>
</reference>
<comment type="subcellular location">
    <subcellularLocation>
        <location evidence="1">Virion</location>
    </subcellularLocation>
</comment>
<accession>A0A6J5NTW2</accession>
<proteinExistence type="predicted"/>
<dbReference type="GO" id="GO:0016829">
    <property type="term" value="F:lyase activity"/>
    <property type="evidence" value="ECO:0007669"/>
    <property type="project" value="UniProtKB-KW"/>
</dbReference>
<dbReference type="GO" id="GO:0044423">
    <property type="term" value="C:virion component"/>
    <property type="evidence" value="ECO:0007669"/>
    <property type="project" value="UniProtKB-KW"/>
</dbReference>
<dbReference type="InterPro" id="IPR012334">
    <property type="entry name" value="Pectin_lyas_fold"/>
</dbReference>
<evidence type="ECO:0000259" key="3">
    <source>
        <dbReference type="Pfam" id="PF12708"/>
    </source>
</evidence>
<organism evidence="4">
    <name type="scientific">uncultured Caudovirales phage</name>
    <dbReference type="NCBI Taxonomy" id="2100421"/>
    <lineage>
        <taxon>Viruses</taxon>
        <taxon>Duplodnaviria</taxon>
        <taxon>Heunggongvirae</taxon>
        <taxon>Uroviricota</taxon>
        <taxon>Caudoviricetes</taxon>
        <taxon>Peduoviridae</taxon>
        <taxon>Maltschvirus</taxon>
        <taxon>Maltschvirus maltsch</taxon>
    </lineage>
</organism>
<keyword evidence="2" id="KW-0946">Virion</keyword>
<dbReference type="InterPro" id="IPR024535">
    <property type="entry name" value="RHGA/B-epi-like_pectate_lyase"/>
</dbReference>
<evidence type="ECO:0000256" key="2">
    <source>
        <dbReference type="ARBA" id="ARBA00022844"/>
    </source>
</evidence>
<protein>
    <submittedName>
        <fullName evidence="4">Pectate lyase superfamily protein</fullName>
    </submittedName>
</protein>
<gene>
    <name evidence="4" type="ORF">UFOVP766_3</name>
</gene>
<dbReference type="Pfam" id="PF12708">
    <property type="entry name" value="Pect-lyase_RHGA_epim"/>
    <property type="match status" value="1"/>
</dbReference>
<dbReference type="SUPFAM" id="SSF51126">
    <property type="entry name" value="Pectin lyase-like"/>
    <property type="match status" value="1"/>
</dbReference>
<dbReference type="InterPro" id="IPR011050">
    <property type="entry name" value="Pectin_lyase_fold/virulence"/>
</dbReference>
<name>A0A6J5NTW2_9CAUD</name>
<dbReference type="EMBL" id="LR796699">
    <property type="protein sequence ID" value="CAB4160598.1"/>
    <property type="molecule type" value="Genomic_DNA"/>
</dbReference>
<keyword evidence="4" id="KW-0456">Lyase</keyword>